<dbReference type="Gene3D" id="1.50.10.10">
    <property type="match status" value="1"/>
</dbReference>
<dbReference type="Proteomes" id="UP000630097">
    <property type="component" value="Unassembled WGS sequence"/>
</dbReference>
<evidence type="ECO:0000313" key="2">
    <source>
        <dbReference type="Proteomes" id="UP000630097"/>
    </source>
</evidence>
<dbReference type="InterPro" id="IPR008928">
    <property type="entry name" value="6-hairpin_glycosidase_sf"/>
</dbReference>
<protein>
    <submittedName>
        <fullName evidence="1">Uncharacterized protein</fullName>
    </submittedName>
</protein>
<dbReference type="GO" id="GO:0005975">
    <property type="term" value="P:carbohydrate metabolic process"/>
    <property type="evidence" value="ECO:0007669"/>
    <property type="project" value="InterPro"/>
</dbReference>
<keyword evidence="2" id="KW-1185">Reference proteome</keyword>
<comment type="caution">
    <text evidence="1">The sequence shown here is derived from an EMBL/GenBank/DDBJ whole genome shotgun (WGS) entry which is preliminary data.</text>
</comment>
<dbReference type="RefSeq" id="WP_203882452.1">
    <property type="nucleotide sequence ID" value="NZ_BAABHH010000009.1"/>
</dbReference>
<gene>
    <name evidence="1" type="ORF">Pka01_21050</name>
</gene>
<dbReference type="AlphaFoldDB" id="A0A8J3PSG8"/>
<name>A0A8J3PSG8_9ACTN</name>
<accession>A0A8J3PSG8</accession>
<proteinExistence type="predicted"/>
<reference evidence="1 2" key="1">
    <citation type="submission" date="2021-01" db="EMBL/GenBank/DDBJ databases">
        <title>Whole genome shotgun sequence of Planotetraspora kaengkrachanensis NBRC 104272.</title>
        <authorList>
            <person name="Komaki H."/>
            <person name="Tamura T."/>
        </authorList>
    </citation>
    <scope>NUCLEOTIDE SEQUENCE [LARGE SCALE GENOMIC DNA]</scope>
    <source>
        <strain evidence="1 2">NBRC 104272</strain>
    </source>
</reference>
<sequence>MFYSRDLAHQMLGAHLLGLDAENLSMLRHFAGSSNGERVWYPLWAFEFDGTPAAIDYHSDDDFVREVPAPFELVEKAVEQYRWTADDRFLLAPEIASFVRTTMTSFVEAHDPLGTGVAGERGTGDIFQGTATYNEVDRPPYLQVAADGIASQWAAHRALGSVTGSALDEDFAAWNRERAGRLGEHFSSSWWLPDDRHYAAGFTADGPVGGFRLESTWFPAVKGIMGVDRRSDAHLDFLRSGLETAPPSNIEAFTYLPEAFLRYGRDDEALRWIRFLAGSRADYPEVPFTHVAHVAVGLTGLEPGAKEGVVHTRSHLPAGEWIEVADVPVGASVVGVRHEGRRSTEFQVTAGPGVTWSSTWDGGRVTTVDVPNGSRVRAGADGSVVVLREQ</sequence>
<dbReference type="InterPro" id="IPR012341">
    <property type="entry name" value="6hp_glycosidase-like_sf"/>
</dbReference>
<dbReference type="EMBL" id="BONV01000006">
    <property type="protein sequence ID" value="GIG78978.1"/>
    <property type="molecule type" value="Genomic_DNA"/>
</dbReference>
<evidence type="ECO:0000313" key="1">
    <source>
        <dbReference type="EMBL" id="GIG78978.1"/>
    </source>
</evidence>
<dbReference type="SUPFAM" id="SSF48208">
    <property type="entry name" value="Six-hairpin glycosidases"/>
    <property type="match status" value="1"/>
</dbReference>
<organism evidence="1 2">
    <name type="scientific">Planotetraspora kaengkrachanensis</name>
    <dbReference type="NCBI Taxonomy" id="575193"/>
    <lineage>
        <taxon>Bacteria</taxon>
        <taxon>Bacillati</taxon>
        <taxon>Actinomycetota</taxon>
        <taxon>Actinomycetes</taxon>
        <taxon>Streptosporangiales</taxon>
        <taxon>Streptosporangiaceae</taxon>
        <taxon>Planotetraspora</taxon>
    </lineage>
</organism>